<dbReference type="PROSITE" id="PS00201">
    <property type="entry name" value="FLAVODOXIN"/>
    <property type="match status" value="1"/>
</dbReference>
<evidence type="ECO:0000259" key="1">
    <source>
        <dbReference type="Pfam" id="PF12641"/>
    </source>
</evidence>
<dbReference type="GO" id="GO:0016651">
    <property type="term" value="F:oxidoreductase activity, acting on NAD(P)H"/>
    <property type="evidence" value="ECO:0007669"/>
    <property type="project" value="UniProtKB-ARBA"/>
</dbReference>
<gene>
    <name evidence="2" type="ORF">H1B31_01085</name>
</gene>
<keyword evidence="3" id="KW-1185">Reference proteome</keyword>
<evidence type="ECO:0000313" key="3">
    <source>
        <dbReference type="Proteomes" id="UP000515480"/>
    </source>
</evidence>
<dbReference type="EMBL" id="CP060204">
    <property type="protein sequence ID" value="QNH54594.1"/>
    <property type="molecule type" value="Genomic_DNA"/>
</dbReference>
<name>A0A7G7VKF1_9FIRM</name>
<dbReference type="RefSeq" id="WP_009439972.1">
    <property type="nucleotide sequence ID" value="NZ_CP060204.1"/>
</dbReference>
<protein>
    <submittedName>
        <fullName evidence="2">Flavodoxin domain-containing protein</fullName>
    </submittedName>
</protein>
<dbReference type="SUPFAM" id="SSF52218">
    <property type="entry name" value="Flavoproteins"/>
    <property type="match status" value="1"/>
</dbReference>
<dbReference type="AlphaFoldDB" id="A0A7G7VKF1"/>
<evidence type="ECO:0000313" key="2">
    <source>
        <dbReference type="EMBL" id="QNH54594.1"/>
    </source>
</evidence>
<dbReference type="GO" id="GO:0009055">
    <property type="term" value="F:electron transfer activity"/>
    <property type="evidence" value="ECO:0007669"/>
    <property type="project" value="InterPro"/>
</dbReference>
<dbReference type="KEGG" id="stim:H1B31_01085"/>
<dbReference type="Gene3D" id="3.40.50.360">
    <property type="match status" value="1"/>
</dbReference>
<dbReference type="InterPro" id="IPR008254">
    <property type="entry name" value="Flavodoxin/NO_synth"/>
</dbReference>
<dbReference type="InterPro" id="IPR001226">
    <property type="entry name" value="Flavodoxin_CS"/>
</dbReference>
<accession>A0A7G7VKF1</accession>
<dbReference type="GO" id="GO:0010181">
    <property type="term" value="F:FMN binding"/>
    <property type="evidence" value="ECO:0007669"/>
    <property type="project" value="InterPro"/>
</dbReference>
<dbReference type="Proteomes" id="UP000515480">
    <property type="component" value="Chromosome"/>
</dbReference>
<dbReference type="Pfam" id="PF12641">
    <property type="entry name" value="Flavodoxin_3"/>
    <property type="match status" value="1"/>
</dbReference>
<organism evidence="2 3">
    <name type="scientific">Selenomonas timonae</name>
    <dbReference type="NCBI Taxonomy" id="2754044"/>
    <lineage>
        <taxon>Bacteria</taxon>
        <taxon>Bacillati</taxon>
        <taxon>Bacillota</taxon>
        <taxon>Negativicutes</taxon>
        <taxon>Selenomonadales</taxon>
        <taxon>Selenomonadaceae</taxon>
        <taxon>Selenomonas</taxon>
    </lineage>
</organism>
<reference evidence="2 3" key="1">
    <citation type="submission" date="2020-07" db="EMBL/GenBank/DDBJ databases">
        <title>Complete genome and description of Selenomonas timonensis sp. nov., a new bacterium isolated from a gingivitis subject.</title>
        <authorList>
            <person name="Antezack A."/>
        </authorList>
    </citation>
    <scope>NUCLEOTIDE SEQUENCE [LARGE SCALE GENOMIC DNA]</scope>
    <source>
        <strain evidence="2 3">Marseille-Q3039</strain>
    </source>
</reference>
<dbReference type="InterPro" id="IPR029039">
    <property type="entry name" value="Flavoprotein-like_sf"/>
</dbReference>
<proteinExistence type="predicted"/>
<sequence length="166" mass="17697">MANEVTVIYSSRTGNTEKVAKQLAEALGATCHSVKDTSAVPEGADLCVGTWIDRGTADAGAKKYIESLRGRRVFLYGTLGAEPDSEHAEKCIANIRALFDPSNEILGAILVQGAIDPMLIEMFKSMPKDNVHAFTEENAARYAAAASHPDENDFAQVIAAAKEALA</sequence>
<feature type="domain" description="Flavodoxin-like" evidence="1">
    <location>
        <begin position="7"/>
        <end position="159"/>
    </location>
</feature>